<dbReference type="RefSeq" id="WP_099150527.1">
    <property type="nucleotide sequence ID" value="NZ_PDUD01000019.1"/>
</dbReference>
<keyword evidence="1" id="KW-0472">Membrane</keyword>
<dbReference type="PANTHER" id="PTHR30273">
    <property type="entry name" value="PERIPLASMIC SIGNAL SENSOR AND SIGMA FACTOR ACTIVATOR FECR-RELATED"/>
    <property type="match status" value="1"/>
</dbReference>
<keyword evidence="1" id="KW-1133">Transmembrane helix</keyword>
<comment type="caution">
    <text evidence="4">The sequence shown here is derived from an EMBL/GenBank/DDBJ whole genome shotgun (WGS) entry which is preliminary data.</text>
</comment>
<feature type="domain" description="FecR protein" evidence="2">
    <location>
        <begin position="128"/>
        <end position="221"/>
    </location>
</feature>
<evidence type="ECO:0000259" key="3">
    <source>
        <dbReference type="Pfam" id="PF16344"/>
    </source>
</evidence>
<dbReference type="InterPro" id="IPR012373">
    <property type="entry name" value="Ferrdict_sens_TM"/>
</dbReference>
<protein>
    <submittedName>
        <fullName evidence="4">Iron dicitrate transport regulator FecR</fullName>
    </submittedName>
</protein>
<feature type="domain" description="Protein FecR C-terminal" evidence="3">
    <location>
        <begin position="269"/>
        <end position="331"/>
    </location>
</feature>
<organism evidence="4 5">
    <name type="scientific">Flavilitoribacter nigricans (strain ATCC 23147 / DSM 23189 / NBRC 102662 / NCIMB 1420 / SS-2)</name>
    <name type="common">Lewinella nigricans</name>
    <dbReference type="NCBI Taxonomy" id="1122177"/>
    <lineage>
        <taxon>Bacteria</taxon>
        <taxon>Pseudomonadati</taxon>
        <taxon>Bacteroidota</taxon>
        <taxon>Saprospiria</taxon>
        <taxon>Saprospirales</taxon>
        <taxon>Lewinellaceae</taxon>
        <taxon>Flavilitoribacter</taxon>
    </lineage>
</organism>
<evidence type="ECO:0000256" key="1">
    <source>
        <dbReference type="SAM" id="Phobius"/>
    </source>
</evidence>
<dbReference type="Proteomes" id="UP000223913">
    <property type="component" value="Unassembled WGS sequence"/>
</dbReference>
<evidence type="ECO:0000313" key="5">
    <source>
        <dbReference type="Proteomes" id="UP000223913"/>
    </source>
</evidence>
<dbReference type="PANTHER" id="PTHR30273:SF2">
    <property type="entry name" value="PROTEIN FECR"/>
    <property type="match status" value="1"/>
</dbReference>
<gene>
    <name evidence="4" type="ORF">CRP01_13220</name>
</gene>
<dbReference type="AlphaFoldDB" id="A0A2D0NBQ9"/>
<accession>A0A2D0NBQ9</accession>
<evidence type="ECO:0000313" key="4">
    <source>
        <dbReference type="EMBL" id="PHN05934.1"/>
    </source>
</evidence>
<dbReference type="EMBL" id="PDUD01000019">
    <property type="protein sequence ID" value="PHN05934.1"/>
    <property type="molecule type" value="Genomic_DNA"/>
</dbReference>
<feature type="transmembrane region" description="Helical" evidence="1">
    <location>
        <begin position="91"/>
        <end position="111"/>
    </location>
</feature>
<dbReference type="Pfam" id="PF16344">
    <property type="entry name" value="FecR_C"/>
    <property type="match status" value="1"/>
</dbReference>
<dbReference type="OrthoDB" id="676789at2"/>
<dbReference type="InterPro" id="IPR032508">
    <property type="entry name" value="FecR_C"/>
</dbReference>
<keyword evidence="5" id="KW-1185">Reference proteome</keyword>
<dbReference type="Pfam" id="PF04773">
    <property type="entry name" value="FecR"/>
    <property type="match status" value="1"/>
</dbReference>
<dbReference type="PIRSF" id="PIRSF018266">
    <property type="entry name" value="FecR"/>
    <property type="match status" value="1"/>
</dbReference>
<dbReference type="GO" id="GO:0016989">
    <property type="term" value="F:sigma factor antagonist activity"/>
    <property type="evidence" value="ECO:0007669"/>
    <property type="project" value="TreeGrafter"/>
</dbReference>
<evidence type="ECO:0000259" key="2">
    <source>
        <dbReference type="Pfam" id="PF04773"/>
    </source>
</evidence>
<reference evidence="4 5" key="1">
    <citation type="submission" date="2017-10" db="EMBL/GenBank/DDBJ databases">
        <title>The draft genome sequence of Lewinella nigricans NBRC 102662.</title>
        <authorList>
            <person name="Wang K."/>
        </authorList>
    </citation>
    <scope>NUCLEOTIDE SEQUENCE [LARGE SCALE GENOMIC DNA]</scope>
    <source>
        <strain evidence="4 5">NBRC 102662</strain>
    </source>
</reference>
<dbReference type="InterPro" id="IPR006860">
    <property type="entry name" value="FecR"/>
</dbReference>
<dbReference type="Gene3D" id="3.55.50.30">
    <property type="match status" value="1"/>
</dbReference>
<keyword evidence="1" id="KW-0812">Transmembrane</keyword>
<sequence length="351" mass="40941">MNSKLLNKYIRNECELAELEEVLRWFREKAGTADGKQIMRESWEQFQWREEPSDVDFERMLDRLHHQINLSDRTGEKGLKQPFQRLIIRQLMRAAAILFVPVLAVLLLSYLRGELLFQGGADAEWISIETPIGSKTQFNLPDGSIVWLNHGSSLKYPRRFRPGQREVELEGEAYFEVTSNPRKPFRVRSGQLQVVAVGTEFNVLAYPEDTTLEVTLVEGRVDIRQELRDGPHTLYQMQPDEHLIFQKRAQRLIPAKVSPDKYVAWRSNRLIFDNDTFDEVINRLSRWFNVDFTLEDPELSKYTYTATFSSETLPQILELMELATPIAYEIIPREQQPDGSYSKMKVLISQK</sequence>
<name>A0A2D0NBQ9_FLAN2</name>
<proteinExistence type="predicted"/>
<dbReference type="Gene3D" id="2.60.120.1440">
    <property type="match status" value="1"/>
</dbReference>